<sequence>MIKLFLGISMLVLMIVGVYLELKWGGEFWREVDDYPEISDDVWEEAKEFFKNIQEKENLNQS</sequence>
<evidence type="ECO:0000313" key="2">
    <source>
        <dbReference type="Proteomes" id="UP001063782"/>
    </source>
</evidence>
<dbReference type="RefSeq" id="WP_263076591.1">
    <property type="nucleotide sequence ID" value="NZ_CP089977.1"/>
</dbReference>
<gene>
    <name evidence="1" type="ORF">LU297_01140</name>
</gene>
<dbReference type="Proteomes" id="UP001063782">
    <property type="component" value="Chromosome"/>
</dbReference>
<dbReference type="EMBL" id="CP089977">
    <property type="protein sequence ID" value="UXZ05091.1"/>
    <property type="molecule type" value="Genomic_DNA"/>
</dbReference>
<keyword evidence="2" id="KW-1185">Reference proteome</keyword>
<organism evidence="1 2">
    <name type="scientific">Moraxella nasicaprae</name>
    <dbReference type="NCBI Taxonomy" id="2904122"/>
    <lineage>
        <taxon>Bacteria</taxon>
        <taxon>Pseudomonadati</taxon>
        <taxon>Pseudomonadota</taxon>
        <taxon>Gammaproteobacteria</taxon>
        <taxon>Moraxellales</taxon>
        <taxon>Moraxellaceae</taxon>
        <taxon>Moraxella</taxon>
    </lineage>
</organism>
<reference evidence="1" key="1">
    <citation type="submission" date="2021-12" db="EMBL/GenBank/DDBJ databases">
        <title>taxonomy of Moraxella sp. ZY201224.</title>
        <authorList>
            <person name="Li F."/>
        </authorList>
    </citation>
    <scope>NUCLEOTIDE SEQUENCE</scope>
    <source>
        <strain evidence="1">ZY201224</strain>
    </source>
</reference>
<protein>
    <submittedName>
        <fullName evidence="1">Uncharacterized protein</fullName>
    </submittedName>
</protein>
<evidence type="ECO:0000313" key="1">
    <source>
        <dbReference type="EMBL" id="UXZ05091.1"/>
    </source>
</evidence>
<name>A0ABY6F4R3_9GAMM</name>
<proteinExistence type="predicted"/>
<accession>A0ABY6F4R3</accession>